<keyword evidence="3" id="KW-1185">Reference proteome</keyword>
<feature type="domain" description="Spore protein YkvP/CgeB glycosyl transferase-like" evidence="1">
    <location>
        <begin position="248"/>
        <end position="380"/>
    </location>
</feature>
<name>A0ABW5CBF8_9PROT</name>
<keyword evidence="2" id="KW-0328">Glycosyltransferase</keyword>
<dbReference type="GO" id="GO:0016757">
    <property type="term" value="F:glycosyltransferase activity"/>
    <property type="evidence" value="ECO:0007669"/>
    <property type="project" value="UniProtKB-KW"/>
</dbReference>
<keyword evidence="2" id="KW-0808">Transferase</keyword>
<evidence type="ECO:0000313" key="3">
    <source>
        <dbReference type="Proteomes" id="UP001597296"/>
    </source>
</evidence>
<sequence>MMVKFKRIALFSNDDNVQVLQLLGLKRGFEQIGIECFASWPLPKAPQMEAFLDVWKPDVVFEFDRSRNQIEADCSSALHVSWVQNARNFGVSVLEGAGGSDLVYYCLQPERLGVKVDPGSCRWLFPGADESIFYPDDSEPYRFDLSLCGFLHSVIPLEFLNGPIVVDGQRCCSVQELLDEIIASNLYGEYGYDLQAIHDLILFRLKRSNPRIEMKDLPQPLLELFETRLYRLYRRRIIAESMLASTGSVAFCGRNSWLTWPQFAPFYQGDKTRPSDLARIYRQTRLNVHECPLGLHHRTMEVMACARPLLVGYSYFCGTPCDIANFFTPGEDFIWYSEKNFVEVAREALADPVRLQKIGRNAHEKVMREHLWRHRAEQIIRDLSA</sequence>
<dbReference type="EMBL" id="JBHUIY010000017">
    <property type="protein sequence ID" value="MFD2234187.1"/>
    <property type="molecule type" value="Genomic_DNA"/>
</dbReference>
<protein>
    <submittedName>
        <fullName evidence="2">Glycosyltransferase</fullName>
        <ecNumber evidence="2">2.4.-.-</ecNumber>
    </submittedName>
</protein>
<dbReference type="EC" id="2.4.-.-" evidence="2"/>
<dbReference type="InterPro" id="IPR055259">
    <property type="entry name" value="YkvP/CgeB_Glyco_trans-like"/>
</dbReference>
<reference evidence="3" key="1">
    <citation type="journal article" date="2019" name="Int. J. Syst. Evol. Microbiol.">
        <title>The Global Catalogue of Microorganisms (GCM) 10K type strain sequencing project: providing services to taxonomists for standard genome sequencing and annotation.</title>
        <authorList>
            <consortium name="The Broad Institute Genomics Platform"/>
            <consortium name="The Broad Institute Genome Sequencing Center for Infectious Disease"/>
            <person name="Wu L."/>
            <person name="Ma J."/>
        </authorList>
    </citation>
    <scope>NUCLEOTIDE SEQUENCE [LARGE SCALE GENOMIC DNA]</scope>
    <source>
        <strain evidence="3">KCTC 15012</strain>
    </source>
</reference>
<dbReference type="Pfam" id="PF13524">
    <property type="entry name" value="Glyco_trans_1_2"/>
    <property type="match status" value="1"/>
</dbReference>
<gene>
    <name evidence="2" type="ORF">ACFSNB_10240</name>
</gene>
<evidence type="ECO:0000259" key="1">
    <source>
        <dbReference type="Pfam" id="PF13524"/>
    </source>
</evidence>
<evidence type="ECO:0000313" key="2">
    <source>
        <dbReference type="EMBL" id="MFD2234187.1"/>
    </source>
</evidence>
<comment type="caution">
    <text evidence="2">The sequence shown here is derived from an EMBL/GenBank/DDBJ whole genome shotgun (WGS) entry which is preliminary data.</text>
</comment>
<dbReference type="Proteomes" id="UP001597296">
    <property type="component" value="Unassembled WGS sequence"/>
</dbReference>
<organism evidence="2 3">
    <name type="scientific">Phaeospirillum tilakii</name>
    <dbReference type="NCBI Taxonomy" id="741673"/>
    <lineage>
        <taxon>Bacteria</taxon>
        <taxon>Pseudomonadati</taxon>
        <taxon>Pseudomonadota</taxon>
        <taxon>Alphaproteobacteria</taxon>
        <taxon>Rhodospirillales</taxon>
        <taxon>Rhodospirillaceae</taxon>
        <taxon>Phaeospirillum</taxon>
    </lineage>
</organism>
<dbReference type="RefSeq" id="WP_377316154.1">
    <property type="nucleotide sequence ID" value="NZ_JBHUIY010000017.1"/>
</dbReference>
<proteinExistence type="predicted"/>
<accession>A0ABW5CBF8</accession>